<accession>A0A3N2DPU1</accession>
<proteinExistence type="predicted"/>
<dbReference type="GO" id="GO:0006270">
    <property type="term" value="P:DNA replication initiation"/>
    <property type="evidence" value="ECO:0007669"/>
    <property type="project" value="InterPro"/>
</dbReference>
<name>A0A3N2DPU1_9GAMM</name>
<dbReference type="AlphaFoldDB" id="A0A3N2DPU1"/>
<dbReference type="Proteomes" id="UP000275394">
    <property type="component" value="Unassembled WGS sequence"/>
</dbReference>
<dbReference type="InterPro" id="IPR009731">
    <property type="entry name" value="P-like"/>
</dbReference>
<reference evidence="1 2" key="1">
    <citation type="submission" date="2018-11" db="EMBL/GenBank/DDBJ databases">
        <title>Genomic Encyclopedia of Type Strains, Phase IV (KMG-IV): sequencing the most valuable type-strain genomes for metagenomic binning, comparative biology and taxonomic classification.</title>
        <authorList>
            <person name="Goeker M."/>
        </authorList>
    </citation>
    <scope>NUCLEOTIDE SEQUENCE [LARGE SCALE GENOMIC DNA]</scope>
    <source>
        <strain evidence="1 2">DSM 100316</strain>
    </source>
</reference>
<comment type="caution">
    <text evidence="1">The sequence shown here is derived from an EMBL/GenBank/DDBJ whole genome shotgun (WGS) entry which is preliminary data.</text>
</comment>
<dbReference type="EMBL" id="RKHR01000004">
    <property type="protein sequence ID" value="ROS01639.1"/>
    <property type="molecule type" value="Genomic_DNA"/>
</dbReference>
<sequence length="176" mass="20329">MFAEFDLVYHNQFRNAFPTAEKLHYAKKLWFNNLKHLSAESIIQATHQAIRESDFLPTVHGILKHCSALDSLGLPDVRSAYVEACNAPKPRRSHQWSHPAVYFAGQQTDWFLIESGSEYKVFPIFKGHYDRLCERVRQGEELVVEPPLALPETINRPLNSEQRRAALDKLKQDTEL</sequence>
<organism evidence="1 2">
    <name type="scientific">Sinobacterium caligoides</name>
    <dbReference type="NCBI Taxonomy" id="933926"/>
    <lineage>
        <taxon>Bacteria</taxon>
        <taxon>Pseudomonadati</taxon>
        <taxon>Pseudomonadota</taxon>
        <taxon>Gammaproteobacteria</taxon>
        <taxon>Cellvibrionales</taxon>
        <taxon>Spongiibacteraceae</taxon>
        <taxon>Sinobacterium</taxon>
    </lineage>
</organism>
<protein>
    <submittedName>
        <fullName evidence="1">Uncharacterized protein</fullName>
    </submittedName>
</protein>
<gene>
    <name evidence="1" type="ORF">EDC56_2083</name>
</gene>
<evidence type="ECO:0000313" key="2">
    <source>
        <dbReference type="Proteomes" id="UP000275394"/>
    </source>
</evidence>
<dbReference type="Pfam" id="PF06992">
    <property type="entry name" value="Phage_lambda_P"/>
    <property type="match status" value="1"/>
</dbReference>
<evidence type="ECO:0000313" key="1">
    <source>
        <dbReference type="EMBL" id="ROS01639.1"/>
    </source>
</evidence>
<keyword evidence="2" id="KW-1185">Reference proteome</keyword>
<dbReference type="OrthoDB" id="5725929at2"/>